<dbReference type="EMBL" id="CP024923">
    <property type="protein sequence ID" value="ATY30628.1"/>
    <property type="molecule type" value="Genomic_DNA"/>
</dbReference>
<proteinExistence type="predicted"/>
<keyword evidence="3" id="KW-1185">Reference proteome</keyword>
<dbReference type="OrthoDB" id="6396247at2"/>
<feature type="transmembrane region" description="Helical" evidence="1">
    <location>
        <begin position="21"/>
        <end position="41"/>
    </location>
</feature>
<organism evidence="2 3">
    <name type="scientific">Sphingomonas psychrotolerans</name>
    <dbReference type="NCBI Taxonomy" id="1327635"/>
    <lineage>
        <taxon>Bacteria</taxon>
        <taxon>Pseudomonadati</taxon>
        <taxon>Pseudomonadota</taxon>
        <taxon>Alphaproteobacteria</taxon>
        <taxon>Sphingomonadales</taxon>
        <taxon>Sphingomonadaceae</taxon>
        <taxon>Sphingomonas</taxon>
    </lineage>
</organism>
<dbReference type="KEGG" id="sphc:CVN68_00315"/>
<keyword evidence="1" id="KW-0812">Transmembrane</keyword>
<protein>
    <submittedName>
        <fullName evidence="2">Polysaccharide biosynthesis protein</fullName>
    </submittedName>
</protein>
<dbReference type="Proteomes" id="UP000229081">
    <property type="component" value="Chromosome"/>
</dbReference>
<name>A0A2K8M9R5_9SPHN</name>
<sequence length="423" mass="44619">MAEAPAMVPQRKPLRATLARFGLASMSSAAVSVSHLLVQLVSVRRLEASEIGTLAFLLVIIQFGYSLSNALVSTPYAIAVNQREDGTEEGFDFFFPVNLLLALSQALLCAAIGWAMAGPWAAAAFGLAGFFSLLRWFGRANAYAHHTPGGAAISDVVYAVFVVAGVGATLAFGPRLELFGAVLAGAGLVALIPFGAGFLARHRPTGLGRAFANYGPVWKRQSAWTLIGVITTEATSNAHSYIVTLFAGPAAFAPIAVGMLFFRPVNVCITALTQLERPRMARAVGKGDDKSARGSARAFMAALVVIWVLTAVTAAGILWFFPHIIIKPTLSVQTVMIAVALCAALSLVQCLQAPMSVLTQARGAFKPLAATSVRSCFVGVGAVVAITLLAPSVYTIAGVVLAQLVMMLGIWRLDRRARREMAE</sequence>
<keyword evidence="1" id="KW-1133">Transmembrane helix</keyword>
<feature type="transmembrane region" description="Helical" evidence="1">
    <location>
        <begin position="178"/>
        <end position="200"/>
    </location>
</feature>
<feature type="transmembrane region" description="Helical" evidence="1">
    <location>
        <begin position="396"/>
        <end position="413"/>
    </location>
</feature>
<feature type="transmembrane region" description="Helical" evidence="1">
    <location>
        <begin position="120"/>
        <end position="138"/>
    </location>
</feature>
<feature type="transmembrane region" description="Helical" evidence="1">
    <location>
        <begin position="298"/>
        <end position="321"/>
    </location>
</feature>
<feature type="transmembrane region" description="Helical" evidence="1">
    <location>
        <begin position="150"/>
        <end position="172"/>
    </location>
</feature>
<reference evidence="2 3" key="1">
    <citation type="submission" date="2017-11" db="EMBL/GenBank/DDBJ databases">
        <title>Complete genome sequence of Sphingomonas sp. Strain Cra20, a psychrotolerant potential plant growth promoting rhizobacteria.</title>
        <authorList>
            <person name="Luo Y."/>
        </authorList>
    </citation>
    <scope>NUCLEOTIDE SEQUENCE [LARGE SCALE GENOMIC DNA]</scope>
    <source>
        <strain evidence="2 3">Cra20</strain>
    </source>
</reference>
<dbReference type="AlphaFoldDB" id="A0A2K8M9R5"/>
<gene>
    <name evidence="2" type="ORF">CVN68_00315</name>
</gene>
<keyword evidence="1" id="KW-0472">Membrane</keyword>
<feature type="transmembrane region" description="Helical" evidence="1">
    <location>
        <begin position="333"/>
        <end position="351"/>
    </location>
</feature>
<feature type="transmembrane region" description="Helical" evidence="1">
    <location>
        <begin position="93"/>
        <end position="114"/>
    </location>
</feature>
<accession>A0A2K8M9R5</accession>
<evidence type="ECO:0000256" key="1">
    <source>
        <dbReference type="SAM" id="Phobius"/>
    </source>
</evidence>
<evidence type="ECO:0000313" key="2">
    <source>
        <dbReference type="EMBL" id="ATY30628.1"/>
    </source>
</evidence>
<feature type="transmembrane region" description="Helical" evidence="1">
    <location>
        <begin position="53"/>
        <end position="72"/>
    </location>
</feature>
<evidence type="ECO:0000313" key="3">
    <source>
        <dbReference type="Proteomes" id="UP000229081"/>
    </source>
</evidence>